<proteinExistence type="predicted"/>
<keyword evidence="5" id="KW-1185">Reference proteome</keyword>
<evidence type="ECO:0000313" key="5">
    <source>
        <dbReference type="Proteomes" id="UP000006462"/>
    </source>
</evidence>
<dbReference type="SUPFAM" id="SSF53850">
    <property type="entry name" value="Periplasmic binding protein-like II"/>
    <property type="match status" value="1"/>
</dbReference>
<evidence type="ECO:0000313" key="4">
    <source>
        <dbReference type="EMBL" id="EFB89905.1"/>
    </source>
</evidence>
<comment type="caution">
    <text evidence="4">The sequence shown here is derived from an EMBL/GenBank/DDBJ whole genome shotgun (WGS) entry which is preliminary data.</text>
</comment>
<evidence type="ECO:0000256" key="2">
    <source>
        <dbReference type="SAM" id="SignalP"/>
    </source>
</evidence>
<protein>
    <submittedName>
        <fullName evidence="4">ABC transporter, substrate-binding protein, family 3</fullName>
    </submittedName>
</protein>
<dbReference type="PANTHER" id="PTHR35936">
    <property type="entry name" value="MEMBRANE-BOUND LYTIC MUREIN TRANSGLYCOSYLASE F"/>
    <property type="match status" value="1"/>
</dbReference>
<organism evidence="4 5">
    <name type="scientific">Pyramidobacter piscolens W5455</name>
    <dbReference type="NCBI Taxonomy" id="352165"/>
    <lineage>
        <taxon>Bacteria</taxon>
        <taxon>Thermotogati</taxon>
        <taxon>Synergistota</taxon>
        <taxon>Synergistia</taxon>
        <taxon>Synergistales</taxon>
        <taxon>Dethiosulfovibrionaceae</taxon>
        <taxon>Pyramidobacter</taxon>
    </lineage>
</organism>
<feature type="chain" id="PRO_5045666914" evidence="2">
    <location>
        <begin position="24"/>
        <end position="269"/>
    </location>
</feature>
<evidence type="ECO:0000259" key="3">
    <source>
        <dbReference type="SMART" id="SM00062"/>
    </source>
</evidence>
<keyword evidence="1 2" id="KW-0732">Signal</keyword>
<accession>A0ABP2HU34</accession>
<dbReference type="Pfam" id="PF00497">
    <property type="entry name" value="SBP_bac_3"/>
    <property type="match status" value="2"/>
</dbReference>
<dbReference type="PANTHER" id="PTHR35936:SF19">
    <property type="entry name" value="AMINO-ACID-BINDING PROTEIN YXEM-RELATED"/>
    <property type="match status" value="1"/>
</dbReference>
<gene>
    <name evidence="4" type="ORF">HMPREF7215_1890</name>
</gene>
<dbReference type="InterPro" id="IPR001638">
    <property type="entry name" value="Solute-binding_3/MltF_N"/>
</dbReference>
<dbReference type="Gene3D" id="3.40.190.10">
    <property type="entry name" value="Periplasmic binding protein-like II"/>
    <property type="match status" value="2"/>
</dbReference>
<reference evidence="4 5" key="1">
    <citation type="submission" date="2009-12" db="EMBL/GenBank/DDBJ databases">
        <authorList>
            <person name="Shrivastava S."/>
            <person name="Madupu R."/>
            <person name="Durkin A.S."/>
            <person name="Torralba M."/>
            <person name="Methe B."/>
            <person name="Sutton G.G."/>
            <person name="Strausberg R.L."/>
            <person name="Nelson K.E."/>
        </authorList>
    </citation>
    <scope>NUCLEOTIDE SEQUENCE [LARGE SCALE GENOMIC DNA]</scope>
    <source>
        <strain evidence="4 5">W5455</strain>
    </source>
</reference>
<name>A0ABP2HU34_9BACT</name>
<dbReference type="RefSeq" id="WP_009165650.1">
    <property type="nucleotide sequence ID" value="NZ_ADFP01000111.1"/>
</dbReference>
<dbReference type="SMART" id="SM00062">
    <property type="entry name" value="PBPb"/>
    <property type="match status" value="1"/>
</dbReference>
<dbReference type="EMBL" id="ADFP01000111">
    <property type="protein sequence ID" value="EFB89905.1"/>
    <property type="molecule type" value="Genomic_DNA"/>
</dbReference>
<dbReference type="Proteomes" id="UP000006462">
    <property type="component" value="Unassembled WGS sequence"/>
</dbReference>
<sequence>MNLKRICALSLTAAALIAGAAFAADAPKEITVASGNSSVPNTYFSKGQHLGTEPDIWAAIAAKTGLKVNFVTGEFNTLFGYLDSGRADTVGNTITVNQKRIDKYRFSEPYAYIPEKLVVHEERTDLKRLKDIDGLKCGYSAGSNGGNLFKQIAEKEGIKVELVVFDSSDLLNEAFRQGKVDVMIFAGSEAAFKIKNGFLKARTVEENIAVGEKAFPFRTDDTSLALRAIVTGAIREMKADGTLSAIYQKWFGDDFSQPPAGYVSPWKLD</sequence>
<feature type="domain" description="Solute-binding protein family 3/N-terminal" evidence="3">
    <location>
        <begin position="29"/>
        <end position="254"/>
    </location>
</feature>
<feature type="signal peptide" evidence="2">
    <location>
        <begin position="1"/>
        <end position="23"/>
    </location>
</feature>
<evidence type="ECO:0000256" key="1">
    <source>
        <dbReference type="ARBA" id="ARBA00022729"/>
    </source>
</evidence>
<dbReference type="GeneID" id="90987312"/>